<comment type="caution">
    <text evidence="13">The sequence shown here is derived from an EMBL/GenBank/DDBJ whole genome shotgun (WGS) entry which is preliminary data.</text>
</comment>
<dbReference type="InterPro" id="IPR027417">
    <property type="entry name" value="P-loop_NTPase"/>
</dbReference>
<keyword evidence="14" id="KW-1185">Reference proteome</keyword>
<keyword evidence="6" id="KW-0381">Hypersensitive response</keyword>
<dbReference type="InterPro" id="IPR058922">
    <property type="entry name" value="WHD_DRP"/>
</dbReference>
<evidence type="ECO:0000256" key="5">
    <source>
        <dbReference type="ARBA" id="ARBA00022614"/>
    </source>
</evidence>
<evidence type="ECO:0000256" key="7">
    <source>
        <dbReference type="ARBA" id="ARBA00022737"/>
    </source>
</evidence>
<name>A0ABD1V6Q8_9LAMI</name>
<dbReference type="Gene3D" id="3.80.10.10">
    <property type="entry name" value="Ribonuclease Inhibitor"/>
    <property type="match status" value="1"/>
</dbReference>
<dbReference type="Gene3D" id="1.10.10.10">
    <property type="entry name" value="Winged helix-like DNA-binding domain superfamily/Winged helix DNA-binding domain"/>
    <property type="match status" value="1"/>
</dbReference>
<dbReference type="GO" id="GO:0005524">
    <property type="term" value="F:ATP binding"/>
    <property type="evidence" value="ECO:0007669"/>
    <property type="project" value="UniProtKB-KW"/>
</dbReference>
<accession>A0ABD1V6Q8</accession>
<dbReference type="InterPro" id="IPR032675">
    <property type="entry name" value="LRR_dom_sf"/>
</dbReference>
<dbReference type="FunFam" id="1.10.10.10:FF:000322">
    <property type="entry name" value="Probable disease resistance protein At1g63360"/>
    <property type="match status" value="1"/>
</dbReference>
<dbReference type="GO" id="GO:0005737">
    <property type="term" value="C:cytoplasm"/>
    <property type="evidence" value="ECO:0007669"/>
    <property type="project" value="UniProtKB-SubCell"/>
</dbReference>
<dbReference type="Gene3D" id="3.40.50.300">
    <property type="entry name" value="P-loop containing nucleotide triphosphate hydrolases"/>
    <property type="match status" value="1"/>
</dbReference>
<evidence type="ECO:0000259" key="11">
    <source>
        <dbReference type="Pfam" id="PF00931"/>
    </source>
</evidence>
<dbReference type="GO" id="GO:0009626">
    <property type="term" value="P:plant-type hypersensitive response"/>
    <property type="evidence" value="ECO:0007669"/>
    <property type="project" value="UniProtKB-KW"/>
</dbReference>
<dbReference type="AlphaFoldDB" id="A0ABD1V6Q8"/>
<keyword evidence="10" id="KW-0067">ATP-binding</keyword>
<evidence type="ECO:0000256" key="1">
    <source>
        <dbReference type="ARBA" id="ARBA00002074"/>
    </source>
</evidence>
<keyword evidence="4" id="KW-0963">Cytoplasm</keyword>
<evidence type="ECO:0000313" key="13">
    <source>
        <dbReference type="EMBL" id="KAL2533020.1"/>
    </source>
</evidence>
<keyword evidence="9" id="KW-0611">Plant defense</keyword>
<evidence type="ECO:0000256" key="9">
    <source>
        <dbReference type="ARBA" id="ARBA00022821"/>
    </source>
</evidence>
<dbReference type="PANTHER" id="PTHR23155">
    <property type="entry name" value="DISEASE RESISTANCE PROTEIN RP"/>
    <property type="match status" value="1"/>
</dbReference>
<evidence type="ECO:0000256" key="2">
    <source>
        <dbReference type="ARBA" id="ARBA00004496"/>
    </source>
</evidence>
<evidence type="ECO:0000256" key="8">
    <source>
        <dbReference type="ARBA" id="ARBA00022741"/>
    </source>
</evidence>
<organism evidence="13 14">
    <name type="scientific">Abeliophyllum distichum</name>
    <dbReference type="NCBI Taxonomy" id="126358"/>
    <lineage>
        <taxon>Eukaryota</taxon>
        <taxon>Viridiplantae</taxon>
        <taxon>Streptophyta</taxon>
        <taxon>Embryophyta</taxon>
        <taxon>Tracheophyta</taxon>
        <taxon>Spermatophyta</taxon>
        <taxon>Magnoliopsida</taxon>
        <taxon>eudicotyledons</taxon>
        <taxon>Gunneridae</taxon>
        <taxon>Pentapetalae</taxon>
        <taxon>asterids</taxon>
        <taxon>lamiids</taxon>
        <taxon>Lamiales</taxon>
        <taxon>Oleaceae</taxon>
        <taxon>Forsythieae</taxon>
        <taxon>Abeliophyllum</taxon>
    </lineage>
</organism>
<dbReference type="PRINTS" id="PR00364">
    <property type="entry name" value="DISEASERSIST"/>
</dbReference>
<feature type="domain" description="Disease resistance protein winged helix" evidence="12">
    <location>
        <begin position="642"/>
        <end position="711"/>
    </location>
</feature>
<keyword evidence="5" id="KW-0433">Leucine-rich repeat</keyword>
<dbReference type="InterPro" id="IPR042197">
    <property type="entry name" value="Apaf_helical"/>
</dbReference>
<reference evidence="14" key="1">
    <citation type="submission" date="2024-07" db="EMBL/GenBank/DDBJ databases">
        <title>Two chromosome-level genome assemblies of Korean endemic species Abeliophyllum distichum and Forsythia ovata (Oleaceae).</title>
        <authorList>
            <person name="Jang H."/>
        </authorList>
    </citation>
    <scope>NUCLEOTIDE SEQUENCE [LARGE SCALE GENOMIC DNA]</scope>
</reference>
<dbReference type="PANTHER" id="PTHR23155:SF1152">
    <property type="entry name" value="AAA+ ATPASE DOMAIN-CONTAINING PROTEIN"/>
    <property type="match status" value="1"/>
</dbReference>
<dbReference type="FunFam" id="3.40.50.300:FF:001091">
    <property type="entry name" value="Probable disease resistance protein At1g61300"/>
    <property type="match status" value="1"/>
</dbReference>
<dbReference type="Gene3D" id="1.10.8.430">
    <property type="entry name" value="Helical domain of apoptotic protease-activating factors"/>
    <property type="match status" value="1"/>
</dbReference>
<comment type="function">
    <text evidence="1">Confers resistance to late blight (Phytophthora infestans) races carrying the avirulence gene Avr1. Resistance proteins guard the plant against pathogens that contain an appropriate avirulence protein via an indirect interaction with this avirulence protein. That triggers a defense system including the hypersensitive response, which restricts the pathogen growth.</text>
</comment>
<keyword evidence="8" id="KW-0547">Nucleotide-binding</keyword>
<evidence type="ECO:0000256" key="4">
    <source>
        <dbReference type="ARBA" id="ARBA00022490"/>
    </source>
</evidence>
<dbReference type="SUPFAM" id="SSF52540">
    <property type="entry name" value="P-loop containing nucleoside triphosphate hydrolases"/>
    <property type="match status" value="1"/>
</dbReference>
<comment type="subcellular location">
    <subcellularLocation>
        <location evidence="2">Cytoplasm</location>
    </subcellularLocation>
</comment>
<dbReference type="Pfam" id="PF23559">
    <property type="entry name" value="WHD_DRP"/>
    <property type="match status" value="1"/>
</dbReference>
<keyword evidence="7" id="KW-0677">Repeat</keyword>
<comment type="similarity">
    <text evidence="3">Belongs to the disease resistance NB-LRR family.</text>
</comment>
<protein>
    <submittedName>
        <fullName evidence="13">Disease resistance RPP8-like protein 3</fullName>
    </submittedName>
</protein>
<dbReference type="Pfam" id="PF00931">
    <property type="entry name" value="NB-ARC"/>
    <property type="match status" value="1"/>
</dbReference>
<dbReference type="GO" id="GO:0051607">
    <property type="term" value="P:defense response to virus"/>
    <property type="evidence" value="ECO:0007669"/>
    <property type="project" value="UniProtKB-ARBA"/>
</dbReference>
<sequence>MSIQMTERGCEMAPPIYYLMQTLKSKRLIPGMPHCNGKIILSVCYYIKKLCEQDDKVISLLEQLNDSVKKGSTLEDQSFTVMLRSFVRELKVFFKIPNTKSTTLNPIELLAIFIDFLLEIYDGIRHRISGHKDSFESCRMELKFFITFLGDKPTSLDENKNVLTDIEAVANDVGSLFYSFFFHIGIKDWTRDNRLKGLALADILRKVEKVKEKIKEQCVAVSWKMLTPKTSVVSLFLFDSLLDDLNLIMIQKYETSIDVKDRIRTIIEELKSLRSFLQDMEVRKHPELEGFLIQTSDIAYEVLYILTSYAPVWYLNLRLPQVMEKIKLIKLPVEKLNKYQTEQVSSPDIVVDFHADANRIAGMLKDVENPRQKAPSIKEDISVGLDDEANEITEILIGNQKEQQIISIWGMPGLGKTTLAKKIFSDDRIVQHFHIRASCVISHTYDKKNTLIAILTSMSSLERDELSELDEDTLGGKLYQSLCGEGIRYLIILDDIWEDVWSDLHRYFPENQSGSRILFTTRFEKIGFQASDKSIVRNLRFLTDDECWKLLQMKVFHDVPCPLELVNIGMNIARNCDGLPLAVVVIAAVLANMKKNKTNWEEVAESSSTHISKDNSCMKILELSYNYLPMHLKPCFLYFGAFAEATEIPVQKLTSLWVAEGFVERVKHKNSNLVSYGYLTELISRGLVLVGKRRSDGGVKTCYVHDLLREMCLTIAEKENFMKVIQDQLPIYVPHHRLSILSSSITPFSRPFGLHVRSLLGYLPEPSRFIFSNMELVKVLDLSTKLSQGIKIEKLKLLRFLRTSAMPSSIGKCRNLEYLFLDTKKKGELPNSIFKMEKLRRVHFKGKISWCEREIIDESFQINNLEAFSTFLIKDENDMKILRYSPFLRRLKCKFASVGNSANPNYYPTLNFLNHLESLSIISNLISLPLNLRKLTLTKLKLNSNEMKMIGELQKLEVLKLESASIEDNEWNPNEGEFQQLRFLKVRNMGVVLKVSSDHFPRLEQLVLTRFRTAIPSSLGDIPTLVKIEVKWCTNEVEESALKILEEQQDNGNELLKVKIVGLNKLRTLMVKAASVLLPIFINLIGF</sequence>
<dbReference type="SUPFAM" id="SSF52058">
    <property type="entry name" value="L domain-like"/>
    <property type="match status" value="1"/>
</dbReference>
<dbReference type="InterPro" id="IPR036388">
    <property type="entry name" value="WH-like_DNA-bd_sf"/>
</dbReference>
<evidence type="ECO:0000256" key="6">
    <source>
        <dbReference type="ARBA" id="ARBA00022667"/>
    </source>
</evidence>
<dbReference type="EMBL" id="JBFOLK010000002">
    <property type="protein sequence ID" value="KAL2533020.1"/>
    <property type="molecule type" value="Genomic_DNA"/>
</dbReference>
<dbReference type="InterPro" id="IPR002182">
    <property type="entry name" value="NB-ARC"/>
</dbReference>
<feature type="domain" description="NB-ARC" evidence="11">
    <location>
        <begin position="387"/>
        <end position="557"/>
    </location>
</feature>
<dbReference type="InterPro" id="IPR044974">
    <property type="entry name" value="Disease_R_plants"/>
</dbReference>
<proteinExistence type="inferred from homology"/>
<gene>
    <name evidence="13" type="ORF">Adt_06371</name>
</gene>
<evidence type="ECO:0000259" key="12">
    <source>
        <dbReference type="Pfam" id="PF23559"/>
    </source>
</evidence>
<dbReference type="Proteomes" id="UP001604336">
    <property type="component" value="Unassembled WGS sequence"/>
</dbReference>
<evidence type="ECO:0000256" key="3">
    <source>
        <dbReference type="ARBA" id="ARBA00008894"/>
    </source>
</evidence>
<evidence type="ECO:0000256" key="10">
    <source>
        <dbReference type="ARBA" id="ARBA00022840"/>
    </source>
</evidence>
<evidence type="ECO:0000313" key="14">
    <source>
        <dbReference type="Proteomes" id="UP001604336"/>
    </source>
</evidence>